<name>A0A1M5KA13_9BACT</name>
<evidence type="ECO:0000256" key="1">
    <source>
        <dbReference type="SAM" id="SignalP"/>
    </source>
</evidence>
<evidence type="ECO:0000313" key="3">
    <source>
        <dbReference type="Proteomes" id="UP000184041"/>
    </source>
</evidence>
<feature type="chain" id="PRO_5012657657" evidence="1">
    <location>
        <begin position="25"/>
        <end position="107"/>
    </location>
</feature>
<keyword evidence="1" id="KW-0732">Signal</keyword>
<keyword evidence="3" id="KW-1185">Reference proteome</keyword>
<organism evidence="2 3">
    <name type="scientific">Fodinibius roseus</name>
    <dbReference type="NCBI Taxonomy" id="1194090"/>
    <lineage>
        <taxon>Bacteria</taxon>
        <taxon>Pseudomonadati</taxon>
        <taxon>Balneolota</taxon>
        <taxon>Balneolia</taxon>
        <taxon>Balneolales</taxon>
        <taxon>Balneolaceae</taxon>
        <taxon>Fodinibius</taxon>
    </lineage>
</organism>
<dbReference type="Proteomes" id="UP000184041">
    <property type="component" value="Unassembled WGS sequence"/>
</dbReference>
<dbReference type="AlphaFoldDB" id="A0A1M5KA13"/>
<dbReference type="EMBL" id="FQUS01000030">
    <property type="protein sequence ID" value="SHG49686.1"/>
    <property type="molecule type" value="Genomic_DNA"/>
</dbReference>
<proteinExistence type="predicted"/>
<sequence>MIKYISGFALGIMLLVASTAFITAQDSDTTDTTKQDELSLITETPEEGFQVAVQLARKGVTTTQPDKDVLFMLRDVYSKDPDALIASSHVVAVHYQTVAAANNYWRE</sequence>
<accession>A0A1M5KA13</accession>
<protein>
    <submittedName>
        <fullName evidence="2">Hexameric tyrosine-coordinated heme protein (HTHP)</fullName>
    </submittedName>
</protein>
<feature type="signal peptide" evidence="1">
    <location>
        <begin position="1"/>
        <end position="24"/>
    </location>
</feature>
<dbReference type="InterPro" id="IPR038125">
    <property type="entry name" value="HTHP_sf"/>
</dbReference>
<dbReference type="InterPro" id="IPR021111">
    <property type="entry name" value="Hexamer_Tyr-coord_heme_pr_HTHP"/>
</dbReference>
<gene>
    <name evidence="2" type="ORF">SAMN05443144_13035</name>
</gene>
<dbReference type="Gene3D" id="6.10.80.10">
    <property type="entry name" value="Hexameric tyrosine-coordinated heme protein (HTHP)"/>
    <property type="match status" value="1"/>
</dbReference>
<dbReference type="STRING" id="1194090.SAMN05443144_13035"/>
<evidence type="ECO:0000313" key="2">
    <source>
        <dbReference type="EMBL" id="SHG49686.1"/>
    </source>
</evidence>
<reference evidence="2 3" key="1">
    <citation type="submission" date="2016-11" db="EMBL/GenBank/DDBJ databases">
        <authorList>
            <person name="Jaros S."/>
            <person name="Januszkiewicz K."/>
            <person name="Wedrychowicz H."/>
        </authorList>
    </citation>
    <scope>NUCLEOTIDE SEQUENCE [LARGE SCALE GENOMIC DNA]</scope>
    <source>
        <strain evidence="2 3">DSM 21986</strain>
    </source>
</reference>
<dbReference type="Pfam" id="PF11534">
    <property type="entry name" value="HTHP"/>
    <property type="match status" value="1"/>
</dbReference>